<comment type="subunit">
    <text evidence="3">Heterodimer of a catalytic heavy chain and a regulatory light chain.</text>
</comment>
<evidence type="ECO:0000256" key="8">
    <source>
        <dbReference type="ARBA" id="ARBA00032926"/>
    </source>
</evidence>
<evidence type="ECO:0000259" key="9">
    <source>
        <dbReference type="Pfam" id="PF00248"/>
    </source>
</evidence>
<organism evidence="10">
    <name type="scientific">Xenopsylla cheopis</name>
    <name type="common">Oriental rat flea</name>
    <name type="synonym">Pulex cheopis</name>
    <dbReference type="NCBI Taxonomy" id="163159"/>
    <lineage>
        <taxon>Eukaryota</taxon>
        <taxon>Metazoa</taxon>
        <taxon>Ecdysozoa</taxon>
        <taxon>Arthropoda</taxon>
        <taxon>Hexapoda</taxon>
        <taxon>Insecta</taxon>
        <taxon>Pterygota</taxon>
        <taxon>Neoptera</taxon>
        <taxon>Endopterygota</taxon>
        <taxon>Siphonaptera</taxon>
        <taxon>Pulicidae</taxon>
        <taxon>Xenopsyllinae</taxon>
        <taxon>Xenopsylla</taxon>
    </lineage>
</organism>
<evidence type="ECO:0000256" key="1">
    <source>
        <dbReference type="ARBA" id="ARBA00005006"/>
    </source>
</evidence>
<dbReference type="UniPathway" id="UPA00142">
    <property type="reaction ID" value="UER00209"/>
</dbReference>
<evidence type="ECO:0000256" key="4">
    <source>
        <dbReference type="ARBA" id="ARBA00022684"/>
    </source>
</evidence>
<accession>A0A6M2DLJ0</accession>
<dbReference type="Gene3D" id="3.20.20.100">
    <property type="entry name" value="NADP-dependent oxidoreductase domain"/>
    <property type="match status" value="1"/>
</dbReference>
<dbReference type="GO" id="GO:0017109">
    <property type="term" value="C:glutamate-cysteine ligase complex"/>
    <property type="evidence" value="ECO:0007669"/>
    <property type="project" value="TreeGrafter"/>
</dbReference>
<evidence type="ECO:0000256" key="2">
    <source>
        <dbReference type="ARBA" id="ARBA00008612"/>
    </source>
</evidence>
<comment type="similarity">
    <text evidence="2">Belongs to the aldo/keto reductase family. Glutamate--cysteine ligase light chain subfamily.</text>
</comment>
<dbReference type="GO" id="GO:0016874">
    <property type="term" value="F:ligase activity"/>
    <property type="evidence" value="ECO:0007669"/>
    <property type="project" value="UniProtKB-KW"/>
</dbReference>
<evidence type="ECO:0000256" key="7">
    <source>
        <dbReference type="ARBA" id="ARBA00031732"/>
    </source>
</evidence>
<dbReference type="GO" id="GO:0006750">
    <property type="term" value="P:glutathione biosynthetic process"/>
    <property type="evidence" value="ECO:0007669"/>
    <property type="project" value="UniProtKB-UniPathway"/>
</dbReference>
<dbReference type="InterPro" id="IPR036812">
    <property type="entry name" value="NAD(P)_OxRdtase_dom_sf"/>
</dbReference>
<dbReference type="AlphaFoldDB" id="A0A6M2DLJ0"/>
<dbReference type="InterPro" id="IPR023210">
    <property type="entry name" value="NADP_OxRdtase_dom"/>
</dbReference>
<name>A0A6M2DLJ0_XENCH</name>
<keyword evidence="4" id="KW-0317">Glutathione biosynthesis</keyword>
<dbReference type="Pfam" id="PF00248">
    <property type="entry name" value="Aldo_ket_red"/>
    <property type="match status" value="1"/>
</dbReference>
<evidence type="ECO:0000256" key="3">
    <source>
        <dbReference type="ARBA" id="ARBA00011532"/>
    </source>
</evidence>
<feature type="domain" description="NADP-dependent oxidoreductase" evidence="9">
    <location>
        <begin position="73"/>
        <end position="225"/>
    </location>
</feature>
<dbReference type="InterPro" id="IPR032963">
    <property type="entry name" value="Gclm"/>
</dbReference>
<sequence length="275" mass="30206">MLPNLPQCVTVVVISTGNILNISEIKKKAGQNPHEELLDSLTETLQNPAINNSEKTKAVISRKDDDLHAKIIEHERKSLKIGVKLFLNKNCVESITEAIESVFKLLRIDTIDNLILAFQPANNKSDTIKMSTEDSQMEFNNGLIGAGTALKDLKKLWGTLEEYALSKQILQLGIADLDAETLGALYSSARVPPCIAQINLSACCVVPLDLQTLCKEKEIQLLTHSDPSELLTSESMQSLGITNAGLCWALRHQVHVKCRGVLASKGYVLGFCKEQ</sequence>
<dbReference type="GO" id="GO:0030234">
    <property type="term" value="F:enzyme regulator activity"/>
    <property type="evidence" value="ECO:0007669"/>
    <property type="project" value="TreeGrafter"/>
</dbReference>
<proteinExistence type="inferred from homology"/>
<protein>
    <recommendedName>
        <fullName evidence="7">GCS light chain</fullName>
    </recommendedName>
    <alternativeName>
        <fullName evidence="5">Gamma-ECS regulatory subunit</fullName>
    </alternativeName>
    <alternativeName>
        <fullName evidence="8">Gamma-glutamylcysteine synthetase regulatory subunit</fullName>
    </alternativeName>
    <alternativeName>
        <fullName evidence="6">Glutamate--cysteine ligase modifier subunit</fullName>
    </alternativeName>
</protein>
<dbReference type="GO" id="GO:0035226">
    <property type="term" value="F:glutamate-cysteine ligase catalytic subunit binding"/>
    <property type="evidence" value="ECO:0007669"/>
    <property type="project" value="InterPro"/>
</dbReference>
<reference evidence="10" key="1">
    <citation type="submission" date="2020-03" db="EMBL/GenBank/DDBJ databases">
        <title>Transcriptomic Profiling of the Digestive Tract of the Rat Flea, Xenopsylla cheopis, Following Blood Feeding and Infection with Yersinia pestis.</title>
        <authorList>
            <person name="Bland D.M."/>
            <person name="Martens C.A."/>
            <person name="Virtaneva K."/>
            <person name="Kanakabandi K."/>
            <person name="Long D."/>
            <person name="Rosenke R."/>
            <person name="Saturday G.A."/>
            <person name="Hoyt F.H."/>
            <person name="Bruno D.P."/>
            <person name="Ribeiro J.M.C."/>
            <person name="Hinnebusch J."/>
        </authorList>
    </citation>
    <scope>NUCLEOTIDE SEQUENCE</scope>
</reference>
<dbReference type="PANTHER" id="PTHR13295:SF4">
    <property type="entry name" value="GLUTAMATE--CYSTEINE LIGASE REGULATORY SUBUNIT"/>
    <property type="match status" value="1"/>
</dbReference>
<evidence type="ECO:0000256" key="6">
    <source>
        <dbReference type="ARBA" id="ARBA00031154"/>
    </source>
</evidence>
<evidence type="ECO:0000256" key="5">
    <source>
        <dbReference type="ARBA" id="ARBA00030406"/>
    </source>
</evidence>
<dbReference type="PANTHER" id="PTHR13295">
    <property type="entry name" value="GLUTAMATE CYSTEINE LIGASE REGULATORY SUBUNIT"/>
    <property type="match status" value="1"/>
</dbReference>
<dbReference type="SUPFAM" id="SSF51430">
    <property type="entry name" value="NAD(P)-linked oxidoreductase"/>
    <property type="match status" value="1"/>
</dbReference>
<keyword evidence="10" id="KW-0436">Ligase</keyword>
<comment type="pathway">
    <text evidence="1">Sulfur metabolism; glutathione biosynthesis; glutathione from L-cysteine and L-glutamate: step 1/2.</text>
</comment>
<evidence type="ECO:0000313" key="10">
    <source>
        <dbReference type="EMBL" id="NOV45697.1"/>
    </source>
</evidence>
<dbReference type="EMBL" id="GIIL01001971">
    <property type="protein sequence ID" value="NOV45697.1"/>
    <property type="molecule type" value="Transcribed_RNA"/>
</dbReference>